<dbReference type="EMBL" id="PQXO01000094">
    <property type="protein sequence ID" value="TGO89769.1"/>
    <property type="molecule type" value="Genomic_DNA"/>
</dbReference>
<keyword evidence="2" id="KW-1185">Reference proteome</keyword>
<comment type="caution">
    <text evidence="1">The sequence shown here is derived from an EMBL/GenBank/DDBJ whole genome shotgun (WGS) entry which is preliminary data.</text>
</comment>
<dbReference type="AlphaFoldDB" id="A0A4Z1KYV1"/>
<proteinExistence type="predicted"/>
<protein>
    <submittedName>
        <fullName evidence="1">Uncharacterized protein</fullName>
    </submittedName>
</protein>
<dbReference type="STRING" id="87229.A0A4Z1KYV1"/>
<gene>
    <name evidence="1" type="ORF">BPOR_0094g00040</name>
</gene>
<evidence type="ECO:0000313" key="1">
    <source>
        <dbReference type="EMBL" id="TGO89769.1"/>
    </source>
</evidence>
<sequence>MVSTFVASNGNSSTVTESPLYAICSVQLTLDEADSGGALKNEDGVSVLYFPYADSLRPSRHGSLEIEESVNIWKGGVIYERTVTPPNLPELPRFLSMQVLSCAEKIAAGSLRWLALVERILSACGNRGEIFMVLPSRDAENG</sequence>
<dbReference type="Proteomes" id="UP000297280">
    <property type="component" value="Unassembled WGS sequence"/>
</dbReference>
<accession>A0A4Z1KYV1</accession>
<evidence type="ECO:0000313" key="2">
    <source>
        <dbReference type="Proteomes" id="UP000297280"/>
    </source>
</evidence>
<name>A0A4Z1KYV1_9HELO</name>
<organism evidence="1 2">
    <name type="scientific">Botrytis porri</name>
    <dbReference type="NCBI Taxonomy" id="87229"/>
    <lineage>
        <taxon>Eukaryota</taxon>
        <taxon>Fungi</taxon>
        <taxon>Dikarya</taxon>
        <taxon>Ascomycota</taxon>
        <taxon>Pezizomycotina</taxon>
        <taxon>Leotiomycetes</taxon>
        <taxon>Helotiales</taxon>
        <taxon>Sclerotiniaceae</taxon>
        <taxon>Botrytis</taxon>
    </lineage>
</organism>
<reference evidence="1 2" key="1">
    <citation type="submission" date="2017-12" db="EMBL/GenBank/DDBJ databases">
        <title>Comparative genomics of Botrytis spp.</title>
        <authorList>
            <person name="Valero-Jimenez C.A."/>
            <person name="Tapia P."/>
            <person name="Veloso J."/>
            <person name="Silva-Moreno E."/>
            <person name="Staats M."/>
            <person name="Valdes J.H."/>
            <person name="Van Kan J.A.L."/>
        </authorList>
    </citation>
    <scope>NUCLEOTIDE SEQUENCE [LARGE SCALE GENOMIC DNA]</scope>
    <source>
        <strain evidence="1 2">MUCL3349</strain>
    </source>
</reference>
<dbReference type="OrthoDB" id="3540829at2759"/>